<feature type="region of interest" description="Disordered" evidence="1">
    <location>
        <begin position="102"/>
        <end position="128"/>
    </location>
</feature>
<evidence type="ECO:0000313" key="2">
    <source>
        <dbReference type="EMBL" id="CAI2367862.1"/>
    </source>
</evidence>
<keyword evidence="3" id="KW-1185">Reference proteome</keyword>
<dbReference type="Proteomes" id="UP001295684">
    <property type="component" value="Unassembled WGS sequence"/>
</dbReference>
<evidence type="ECO:0000256" key="1">
    <source>
        <dbReference type="SAM" id="MobiDB-lite"/>
    </source>
</evidence>
<name>A0AAD1UFL8_EUPCR</name>
<sequence length="383" mass="43616">MVLRGERGESQRRRTKEKRVNIKFSSLGEQLRRNRKTGFRNNFNDEIVDEGVYSGVYKLRSSRATTKSTQISIWLNKKMRSSKEPNCLNFSYDNISQQTHESFPEHNFKKTKPLNLKRPKPPKKTLKTSKSEIFQKLSSLPTKGMHVPPFLSSKSHKFLLQLQKLQPLFIESKGACAEGIGNVGKERGKCGFGEIGNVFLPKSVAEGFSLSCIKYHGKFEKSVEMRQLKVPSKRRLLSIPKVIKEGKSKRSNKRYHVTKARSSSIQKSNSLSSLLKVNSSKLLKFKNKYNINSNALKFQGRRQSEGGRSQLGSELLELGQKNDYDDIGQLEDLRENVPLKIFKSPKILVKHKKSQGRFIMKGGAKYEVLSTSKVVLSGLNKYK</sequence>
<reference evidence="2" key="1">
    <citation type="submission" date="2023-07" db="EMBL/GenBank/DDBJ databases">
        <authorList>
            <consortium name="AG Swart"/>
            <person name="Singh M."/>
            <person name="Singh A."/>
            <person name="Seah K."/>
            <person name="Emmerich C."/>
        </authorList>
    </citation>
    <scope>NUCLEOTIDE SEQUENCE</scope>
    <source>
        <strain evidence="2">DP1</strain>
    </source>
</reference>
<protein>
    <submittedName>
        <fullName evidence="2">Uncharacterized protein</fullName>
    </submittedName>
</protein>
<proteinExistence type="predicted"/>
<evidence type="ECO:0000313" key="3">
    <source>
        <dbReference type="Proteomes" id="UP001295684"/>
    </source>
</evidence>
<dbReference type="EMBL" id="CAMPGE010008983">
    <property type="protein sequence ID" value="CAI2367862.1"/>
    <property type="molecule type" value="Genomic_DNA"/>
</dbReference>
<feature type="compositionally biased region" description="Basic residues" evidence="1">
    <location>
        <begin position="109"/>
        <end position="127"/>
    </location>
</feature>
<gene>
    <name evidence="2" type="ORF">ECRASSUSDP1_LOCUS9150</name>
</gene>
<comment type="caution">
    <text evidence="2">The sequence shown here is derived from an EMBL/GenBank/DDBJ whole genome shotgun (WGS) entry which is preliminary data.</text>
</comment>
<accession>A0AAD1UFL8</accession>
<organism evidence="2 3">
    <name type="scientific">Euplotes crassus</name>
    <dbReference type="NCBI Taxonomy" id="5936"/>
    <lineage>
        <taxon>Eukaryota</taxon>
        <taxon>Sar</taxon>
        <taxon>Alveolata</taxon>
        <taxon>Ciliophora</taxon>
        <taxon>Intramacronucleata</taxon>
        <taxon>Spirotrichea</taxon>
        <taxon>Hypotrichia</taxon>
        <taxon>Euplotida</taxon>
        <taxon>Euplotidae</taxon>
        <taxon>Moneuplotes</taxon>
    </lineage>
</organism>
<dbReference type="AlphaFoldDB" id="A0AAD1UFL8"/>